<dbReference type="GO" id="GO:0043565">
    <property type="term" value="F:sequence-specific DNA binding"/>
    <property type="evidence" value="ECO:0007669"/>
    <property type="project" value="InterPro"/>
</dbReference>
<dbReference type="Pfam" id="PF00165">
    <property type="entry name" value="HTH_AraC"/>
    <property type="match status" value="1"/>
</dbReference>
<evidence type="ECO:0000313" key="8">
    <source>
        <dbReference type="Proteomes" id="UP000284465"/>
    </source>
</evidence>
<keyword evidence="1" id="KW-0805">Transcription regulation</keyword>
<comment type="caution">
    <text evidence="5">The sequence shown here is derived from an EMBL/GenBank/DDBJ whole genome shotgun (WGS) entry which is preliminary data.</text>
</comment>
<dbReference type="InterPro" id="IPR018060">
    <property type="entry name" value="HTH_AraC"/>
</dbReference>
<dbReference type="GO" id="GO:0003700">
    <property type="term" value="F:DNA-binding transcription factor activity"/>
    <property type="evidence" value="ECO:0007669"/>
    <property type="project" value="InterPro"/>
</dbReference>
<dbReference type="PROSITE" id="PS01124">
    <property type="entry name" value="HTH_ARAC_FAMILY_2"/>
    <property type="match status" value="1"/>
</dbReference>
<sequence length="47" mass="5402">MLHTVGYENSSFFHNKFKELYGKTPKEYRREKAAASLGDSNSFSNDV</sequence>
<dbReference type="Proteomes" id="UP000284051">
    <property type="component" value="Unassembled WGS sequence"/>
</dbReference>
<evidence type="ECO:0000313" key="9">
    <source>
        <dbReference type="Proteomes" id="UP000479531"/>
    </source>
</evidence>
<dbReference type="EMBL" id="QRID01000008">
    <property type="protein sequence ID" value="RHG28288.1"/>
    <property type="molecule type" value="Genomic_DNA"/>
</dbReference>
<evidence type="ECO:0000313" key="5">
    <source>
        <dbReference type="EMBL" id="RHA69291.1"/>
    </source>
</evidence>
<organism evidence="5 8">
    <name type="scientific">Roseburia intestinalis</name>
    <dbReference type="NCBI Taxonomy" id="166486"/>
    <lineage>
        <taxon>Bacteria</taxon>
        <taxon>Bacillati</taxon>
        <taxon>Bacillota</taxon>
        <taxon>Clostridia</taxon>
        <taxon>Lachnospirales</taxon>
        <taxon>Lachnospiraceae</taxon>
        <taxon>Roseburia</taxon>
    </lineage>
</organism>
<evidence type="ECO:0000256" key="1">
    <source>
        <dbReference type="ARBA" id="ARBA00023015"/>
    </source>
</evidence>
<dbReference type="EMBL" id="QSFP01000003">
    <property type="protein sequence ID" value="RHA69291.1"/>
    <property type="molecule type" value="Genomic_DNA"/>
</dbReference>
<evidence type="ECO:0000313" key="4">
    <source>
        <dbReference type="EMBL" id="MVQ44921.1"/>
    </source>
</evidence>
<reference evidence="7 8" key="1">
    <citation type="submission" date="2018-08" db="EMBL/GenBank/DDBJ databases">
        <title>A genome reference for cultivated species of the human gut microbiota.</title>
        <authorList>
            <person name="Zou Y."/>
            <person name="Xue W."/>
            <person name="Luo G."/>
        </authorList>
    </citation>
    <scope>NUCLEOTIDE SEQUENCE [LARGE SCALE GENOMIC DNA]</scope>
    <source>
        <strain evidence="6 7">AM22-21LB</strain>
        <strain evidence="5 8">AM43-11</strain>
    </source>
</reference>
<reference evidence="4 9" key="2">
    <citation type="submission" date="2019-10" db="EMBL/GenBank/DDBJ databases">
        <title>Roseburia spp. ameliorate alcoholic fatty liver via restoration of gut barrier function.</title>
        <authorList>
            <person name="Seo B."/>
            <person name="Ko G."/>
        </authorList>
    </citation>
    <scope>NUCLEOTIDE SEQUENCE [LARGE SCALE GENOMIC DNA]</scope>
    <source>
        <strain evidence="4 9">SNUG30017</strain>
    </source>
</reference>
<evidence type="ECO:0000259" key="3">
    <source>
        <dbReference type="PROSITE" id="PS01124"/>
    </source>
</evidence>
<name>A0A3R6AIX8_9FIRM</name>
<dbReference type="RefSeq" id="WP_117636789.1">
    <property type="nucleotide sequence ID" value="NZ_JBLYGU010000010.1"/>
</dbReference>
<protein>
    <submittedName>
        <fullName evidence="5">AraC family transcriptional regulator</fullName>
    </submittedName>
</protein>
<dbReference type="Proteomes" id="UP000479531">
    <property type="component" value="Unassembled WGS sequence"/>
</dbReference>
<dbReference type="EMBL" id="WGGT01000003">
    <property type="protein sequence ID" value="MVQ44921.1"/>
    <property type="molecule type" value="Genomic_DNA"/>
</dbReference>
<keyword evidence="2" id="KW-0804">Transcription</keyword>
<accession>A0A3R6AIX8</accession>
<dbReference type="AlphaFoldDB" id="A0A3R6AIX8"/>
<dbReference type="SUPFAM" id="SSF46689">
    <property type="entry name" value="Homeodomain-like"/>
    <property type="match status" value="1"/>
</dbReference>
<evidence type="ECO:0000313" key="7">
    <source>
        <dbReference type="Proteomes" id="UP000284051"/>
    </source>
</evidence>
<feature type="domain" description="HTH araC/xylS-type" evidence="3">
    <location>
        <begin position="1"/>
        <end position="31"/>
    </location>
</feature>
<dbReference type="Gene3D" id="1.10.10.60">
    <property type="entry name" value="Homeodomain-like"/>
    <property type="match status" value="1"/>
</dbReference>
<dbReference type="InterPro" id="IPR009057">
    <property type="entry name" value="Homeodomain-like_sf"/>
</dbReference>
<proteinExistence type="predicted"/>
<gene>
    <name evidence="6" type="ORF">DW264_09760</name>
    <name evidence="5" type="ORF">DW927_03620</name>
    <name evidence="4" type="ORF">GCK47_04120</name>
</gene>
<evidence type="ECO:0000256" key="2">
    <source>
        <dbReference type="ARBA" id="ARBA00023163"/>
    </source>
</evidence>
<dbReference type="Proteomes" id="UP000284465">
    <property type="component" value="Unassembled WGS sequence"/>
</dbReference>
<evidence type="ECO:0000313" key="6">
    <source>
        <dbReference type="EMBL" id="RHG28288.1"/>
    </source>
</evidence>